<gene>
    <name evidence="2" type="ORF">J5N97_016498</name>
</gene>
<dbReference type="Proteomes" id="UP001085076">
    <property type="component" value="Miscellaneous, Linkage group lg04"/>
</dbReference>
<dbReference type="EMBL" id="JAGGNH010000004">
    <property type="protein sequence ID" value="KAJ0974533.1"/>
    <property type="molecule type" value="Genomic_DNA"/>
</dbReference>
<comment type="caution">
    <text evidence="2">The sequence shown here is derived from an EMBL/GenBank/DDBJ whole genome shotgun (WGS) entry which is preliminary data.</text>
</comment>
<dbReference type="InterPro" id="IPR050942">
    <property type="entry name" value="F-box_BR-signaling"/>
</dbReference>
<dbReference type="InterPro" id="IPR005174">
    <property type="entry name" value="KIB1-4_b-propeller"/>
</dbReference>
<evidence type="ECO:0000313" key="3">
    <source>
        <dbReference type="Proteomes" id="UP001085076"/>
    </source>
</evidence>
<dbReference type="PANTHER" id="PTHR44259">
    <property type="entry name" value="OS07G0183000 PROTEIN-RELATED"/>
    <property type="match status" value="1"/>
</dbReference>
<proteinExistence type="predicted"/>
<sequence>MIADHLNAIDHANFRSVCSSWRASSYKRPKIPLIIMGNYNKRGIQTIRFFDTNINHIINFSKFTIEFGSYFCGSSHGWLAFFSQPFLRICLQNPITGARFMLPKTDVYCDAGFDEPFPIKVMLYPIEVHKFGLLNSPPAKVVLSGPPTDPHCIITVIWRHCRRVDFCKVKDKAWKTIEYYGRLVFQDLLFYKGHLYLSYKANIFRLDMEANKGEGEIVLVARAGPMEFGRIKMSFLVEFCGDLLLILCFNIGDCKYKLWKMNLEKNNRLELLQDQGERVVFLGHSGAVGMPPMSLLGSRPDSFFRRELFNMIQSDCNVFDVYDHYSDMNLKLKEYEVDINIWEPISWFQPCLQYS</sequence>
<protein>
    <recommendedName>
        <fullName evidence="1">KIB1-4 beta-propeller domain-containing protein</fullName>
    </recommendedName>
</protein>
<reference evidence="2" key="1">
    <citation type="submission" date="2021-03" db="EMBL/GenBank/DDBJ databases">
        <authorList>
            <person name="Li Z."/>
            <person name="Yang C."/>
        </authorList>
    </citation>
    <scope>NUCLEOTIDE SEQUENCE</scope>
    <source>
        <strain evidence="2">Dzin_1.0</strain>
        <tissue evidence="2">Leaf</tissue>
    </source>
</reference>
<organism evidence="2 3">
    <name type="scientific">Dioscorea zingiberensis</name>
    <dbReference type="NCBI Taxonomy" id="325984"/>
    <lineage>
        <taxon>Eukaryota</taxon>
        <taxon>Viridiplantae</taxon>
        <taxon>Streptophyta</taxon>
        <taxon>Embryophyta</taxon>
        <taxon>Tracheophyta</taxon>
        <taxon>Spermatophyta</taxon>
        <taxon>Magnoliopsida</taxon>
        <taxon>Liliopsida</taxon>
        <taxon>Dioscoreales</taxon>
        <taxon>Dioscoreaceae</taxon>
        <taxon>Dioscorea</taxon>
    </lineage>
</organism>
<dbReference type="AlphaFoldDB" id="A0A9D5CJF4"/>
<evidence type="ECO:0000259" key="1">
    <source>
        <dbReference type="Pfam" id="PF03478"/>
    </source>
</evidence>
<feature type="domain" description="KIB1-4 beta-propeller" evidence="1">
    <location>
        <begin position="68"/>
        <end position="305"/>
    </location>
</feature>
<dbReference type="Pfam" id="PF03478">
    <property type="entry name" value="Beta-prop_KIB1-4"/>
    <property type="match status" value="1"/>
</dbReference>
<name>A0A9D5CJF4_9LILI</name>
<evidence type="ECO:0000313" key="2">
    <source>
        <dbReference type="EMBL" id="KAJ0974533.1"/>
    </source>
</evidence>
<accession>A0A9D5CJF4</accession>
<keyword evidence="3" id="KW-1185">Reference proteome</keyword>
<reference evidence="2" key="2">
    <citation type="journal article" date="2022" name="Hortic Res">
        <title>The genome of Dioscorea zingiberensis sheds light on the biosynthesis, origin and evolution of the medicinally important diosgenin saponins.</title>
        <authorList>
            <person name="Li Y."/>
            <person name="Tan C."/>
            <person name="Li Z."/>
            <person name="Guo J."/>
            <person name="Li S."/>
            <person name="Chen X."/>
            <person name="Wang C."/>
            <person name="Dai X."/>
            <person name="Yang H."/>
            <person name="Song W."/>
            <person name="Hou L."/>
            <person name="Xu J."/>
            <person name="Tong Z."/>
            <person name="Xu A."/>
            <person name="Yuan X."/>
            <person name="Wang W."/>
            <person name="Yang Q."/>
            <person name="Chen L."/>
            <person name="Sun Z."/>
            <person name="Wang K."/>
            <person name="Pan B."/>
            <person name="Chen J."/>
            <person name="Bao Y."/>
            <person name="Liu F."/>
            <person name="Qi X."/>
            <person name="Gang D.R."/>
            <person name="Wen J."/>
            <person name="Li J."/>
        </authorList>
    </citation>
    <scope>NUCLEOTIDE SEQUENCE</scope>
    <source>
        <strain evidence="2">Dzin_1.0</strain>
    </source>
</reference>
<dbReference type="OrthoDB" id="616438at2759"/>